<dbReference type="PANTHER" id="PTHR35984:SF1">
    <property type="entry name" value="PERIPLASMIC SERINE PROTEASE"/>
    <property type="match status" value="1"/>
</dbReference>
<name>A0A419DD56_9BACT</name>
<dbReference type="GO" id="GO:0016020">
    <property type="term" value="C:membrane"/>
    <property type="evidence" value="ECO:0007669"/>
    <property type="project" value="InterPro"/>
</dbReference>
<sequence>MARDKQKNDKIRTYSHLLEEVQQGHPVRKNLYESIEAHLKENTKIDTKLVAFFTSFTFPVLIEDQDADMLEEVLTNSSMDNKHLVLLLNSPGGEALAAERIVNICRTYSINGFSVIVPKMAKSAATMICLGANKIGMSKIGPIDPQILIRDEKGEPFKYQAAHEIIESYMELLISANKTKGRIEPFLQQLARYDARDIRNIKSAQDLSESIALTSLRNGMLSKYNESKIKNKIRPFLDPKYTKSHGRPIYYNIAQKCGLTVELYENNSDVWKDIWQLYVRINYVVSRNFSKLIESSEDSYAAAVHIISEM</sequence>
<reference evidence="1 2" key="1">
    <citation type="journal article" date="2017" name="ISME J.">
        <title>Energy and carbon metabolisms in a deep terrestrial subsurface fluid microbial community.</title>
        <authorList>
            <person name="Momper L."/>
            <person name="Jungbluth S.P."/>
            <person name="Lee M.D."/>
            <person name="Amend J.P."/>
        </authorList>
    </citation>
    <scope>NUCLEOTIDE SEQUENCE [LARGE SCALE GENOMIC DNA]</scope>
    <source>
        <strain evidence="1">SURF_29</strain>
    </source>
</reference>
<evidence type="ECO:0000313" key="2">
    <source>
        <dbReference type="Proteomes" id="UP000285655"/>
    </source>
</evidence>
<evidence type="ECO:0008006" key="3">
    <source>
        <dbReference type="Google" id="ProtNLM"/>
    </source>
</evidence>
<dbReference type="PANTHER" id="PTHR35984">
    <property type="entry name" value="PERIPLASMIC SERINE PROTEASE"/>
    <property type="match status" value="1"/>
</dbReference>
<dbReference type="AlphaFoldDB" id="A0A419DD56"/>
<dbReference type="Pfam" id="PF01972">
    <property type="entry name" value="SDH_protease"/>
    <property type="match status" value="1"/>
</dbReference>
<dbReference type="InterPro" id="IPR029045">
    <property type="entry name" value="ClpP/crotonase-like_dom_sf"/>
</dbReference>
<evidence type="ECO:0000313" key="1">
    <source>
        <dbReference type="EMBL" id="RJO61106.1"/>
    </source>
</evidence>
<dbReference type="SUPFAM" id="SSF52096">
    <property type="entry name" value="ClpP/crotonase"/>
    <property type="match status" value="1"/>
</dbReference>
<dbReference type="Gene3D" id="3.90.226.10">
    <property type="entry name" value="2-enoyl-CoA Hydratase, Chain A, domain 1"/>
    <property type="match status" value="1"/>
</dbReference>
<protein>
    <recommendedName>
        <fullName evidence="3">Serine protease</fullName>
    </recommendedName>
</protein>
<accession>A0A419DD56</accession>
<dbReference type="Proteomes" id="UP000285655">
    <property type="component" value="Unassembled WGS sequence"/>
</dbReference>
<proteinExistence type="predicted"/>
<organism evidence="1 2">
    <name type="scientific">candidate division WS5 bacterium</name>
    <dbReference type="NCBI Taxonomy" id="2093353"/>
    <lineage>
        <taxon>Bacteria</taxon>
        <taxon>candidate division WS5</taxon>
    </lineage>
</organism>
<dbReference type="InterPro" id="IPR002825">
    <property type="entry name" value="Pept_S49_ser-pept_pro"/>
</dbReference>
<dbReference type="EMBL" id="QZJW01000030">
    <property type="protein sequence ID" value="RJO61106.1"/>
    <property type="molecule type" value="Genomic_DNA"/>
</dbReference>
<comment type="caution">
    <text evidence="1">The sequence shown here is derived from an EMBL/GenBank/DDBJ whole genome shotgun (WGS) entry which is preliminary data.</text>
</comment>
<gene>
    <name evidence="1" type="ORF">C4544_03705</name>
</gene>